<dbReference type="InterPro" id="IPR004993">
    <property type="entry name" value="GH3"/>
</dbReference>
<dbReference type="VEuPathDB" id="HostDB:GeneID_118672129"/>
<dbReference type="PANTHER" id="PTHR31901:SF9">
    <property type="entry name" value="GH3 DOMAIN-CONTAINING PROTEIN"/>
    <property type="match status" value="1"/>
</dbReference>
<evidence type="ECO:0000313" key="3">
    <source>
        <dbReference type="Proteomes" id="UP000527355"/>
    </source>
</evidence>
<reference evidence="2 3" key="1">
    <citation type="journal article" date="2020" name="Nature">
        <title>Six reference-quality genomes reveal evolution of bat adaptations.</title>
        <authorList>
            <person name="Jebb D."/>
            <person name="Huang Z."/>
            <person name="Pippel M."/>
            <person name="Hughes G.M."/>
            <person name="Lavrichenko K."/>
            <person name="Devanna P."/>
            <person name="Winkler S."/>
            <person name="Jermiin L.S."/>
            <person name="Skirmuntt E.C."/>
            <person name="Katzourakis A."/>
            <person name="Burkitt-Gray L."/>
            <person name="Ray D.A."/>
            <person name="Sullivan K.A.M."/>
            <person name="Roscito J.G."/>
            <person name="Kirilenko B.M."/>
            <person name="Davalos L.M."/>
            <person name="Corthals A.P."/>
            <person name="Power M.L."/>
            <person name="Jones G."/>
            <person name="Ransome R.D."/>
            <person name="Dechmann D.K.N."/>
            <person name="Locatelli A.G."/>
            <person name="Puechmaille S.J."/>
            <person name="Fedrigo O."/>
            <person name="Jarvis E.D."/>
            <person name="Hiller M."/>
            <person name="Vernes S.C."/>
            <person name="Myers E.W."/>
            <person name="Teeling E.C."/>
        </authorList>
    </citation>
    <scope>NUCLEOTIDE SEQUENCE [LARGE SCALE GENOMIC DNA]</scope>
    <source>
        <strain evidence="2">MMyoMyo1</strain>
        <tissue evidence="2">Flight muscle</tissue>
    </source>
</reference>
<dbReference type="PANTHER" id="PTHR31901">
    <property type="entry name" value="GH3 DOMAIN-CONTAINING PROTEIN"/>
    <property type="match status" value="1"/>
</dbReference>
<dbReference type="AlphaFoldDB" id="A0A7J7T4U1"/>
<sequence length="187" mass="20074">MLRGLRPRGESLAESNGTTRRGCLLPAGAVGLNLWPEQPAGLYLLPPGAPLIELLPVQEGGQEEAATTILLAEAQKGQEYELVLTDQASLTRCRLGDVVRVVGAYNQCPVVRFICRLGQSLSVRGEDIGEDMFSEALGRAVGQWPGAKLLDHVCVESSILGKLLHWPLPPILGLTPPQSMPPLLRAL</sequence>
<dbReference type="Proteomes" id="UP000527355">
    <property type="component" value="Unassembled WGS sequence"/>
</dbReference>
<protein>
    <submittedName>
        <fullName evidence="2">GH3 domain containing</fullName>
    </submittedName>
</protein>
<evidence type="ECO:0000313" key="2">
    <source>
        <dbReference type="EMBL" id="KAF6295709.1"/>
    </source>
</evidence>
<feature type="domain" description="GH3 middle" evidence="1">
    <location>
        <begin position="50"/>
        <end position="116"/>
    </location>
</feature>
<evidence type="ECO:0000259" key="1">
    <source>
        <dbReference type="Pfam" id="PF23571"/>
    </source>
</evidence>
<proteinExistence type="predicted"/>
<accession>A0A7J7T4U1</accession>
<dbReference type="InterPro" id="IPR055377">
    <property type="entry name" value="GH3_M"/>
</dbReference>
<gene>
    <name evidence="2" type="ORF">mMyoMyo1_005621</name>
</gene>
<dbReference type="GO" id="GO:0005737">
    <property type="term" value="C:cytoplasm"/>
    <property type="evidence" value="ECO:0007669"/>
    <property type="project" value="TreeGrafter"/>
</dbReference>
<name>A0A7J7T4U1_MYOMY</name>
<comment type="caution">
    <text evidence="2">The sequence shown here is derived from an EMBL/GenBank/DDBJ whole genome shotgun (WGS) entry which is preliminary data.</text>
</comment>
<dbReference type="Pfam" id="PF23571">
    <property type="entry name" value="GH3_M"/>
    <property type="match status" value="1"/>
</dbReference>
<dbReference type="EMBL" id="JABWUV010000017">
    <property type="protein sequence ID" value="KAF6295709.1"/>
    <property type="molecule type" value="Genomic_DNA"/>
</dbReference>
<dbReference type="GO" id="GO:0016881">
    <property type="term" value="F:acid-amino acid ligase activity"/>
    <property type="evidence" value="ECO:0007669"/>
    <property type="project" value="TreeGrafter"/>
</dbReference>
<keyword evidence="3" id="KW-1185">Reference proteome</keyword>
<organism evidence="2 3">
    <name type="scientific">Myotis myotis</name>
    <name type="common">Greater mouse-eared bat</name>
    <name type="synonym">Vespertilio myotis</name>
    <dbReference type="NCBI Taxonomy" id="51298"/>
    <lineage>
        <taxon>Eukaryota</taxon>
        <taxon>Metazoa</taxon>
        <taxon>Chordata</taxon>
        <taxon>Craniata</taxon>
        <taxon>Vertebrata</taxon>
        <taxon>Euteleostomi</taxon>
        <taxon>Mammalia</taxon>
        <taxon>Eutheria</taxon>
        <taxon>Laurasiatheria</taxon>
        <taxon>Chiroptera</taxon>
        <taxon>Yangochiroptera</taxon>
        <taxon>Vespertilionidae</taxon>
        <taxon>Myotis</taxon>
    </lineage>
</organism>